<dbReference type="InterPro" id="IPR001387">
    <property type="entry name" value="Cro/C1-type_HTH"/>
</dbReference>
<feature type="domain" description="HTH cro/C1-type" evidence="7">
    <location>
        <begin position="8"/>
        <end position="62"/>
    </location>
</feature>
<evidence type="ECO:0000313" key="9">
    <source>
        <dbReference type="Proteomes" id="UP000590442"/>
    </source>
</evidence>
<dbReference type="GO" id="GO:0005829">
    <property type="term" value="C:cytosol"/>
    <property type="evidence" value="ECO:0007669"/>
    <property type="project" value="TreeGrafter"/>
</dbReference>
<feature type="transmembrane region" description="Helical" evidence="6">
    <location>
        <begin position="141"/>
        <end position="165"/>
    </location>
</feature>
<dbReference type="PANTHER" id="PTHR46797">
    <property type="entry name" value="HTH-TYPE TRANSCRIPTIONAL REGULATOR"/>
    <property type="match status" value="1"/>
</dbReference>
<keyword evidence="4" id="KW-0238">DNA-binding</keyword>
<dbReference type="GO" id="GO:0003677">
    <property type="term" value="F:DNA binding"/>
    <property type="evidence" value="ECO:0007669"/>
    <property type="project" value="UniProtKB-KW"/>
</dbReference>
<evidence type="ECO:0000256" key="5">
    <source>
        <dbReference type="ARBA" id="ARBA00023136"/>
    </source>
</evidence>
<dbReference type="InterPro" id="IPR050807">
    <property type="entry name" value="TransReg_Diox_bact_type"/>
</dbReference>
<evidence type="ECO:0000256" key="4">
    <source>
        <dbReference type="ARBA" id="ARBA00023125"/>
    </source>
</evidence>
<dbReference type="EMBL" id="JAATJJ010000001">
    <property type="protein sequence ID" value="NJB70498.1"/>
    <property type="molecule type" value="Genomic_DNA"/>
</dbReference>
<gene>
    <name evidence="8" type="ORF">GGR42_000960</name>
</gene>
<dbReference type="SMART" id="SM00530">
    <property type="entry name" value="HTH_XRE"/>
    <property type="match status" value="1"/>
</dbReference>
<keyword evidence="3 6" id="KW-1133">Transmembrane helix</keyword>
<name>A0A846QQW4_9FLAO</name>
<evidence type="ECO:0000313" key="8">
    <source>
        <dbReference type="EMBL" id="NJB70498.1"/>
    </source>
</evidence>
<sequence length="180" mass="20491">MGGIGQKLKEIRRRKGFSQEELADNAKVNLRTIQRIENNESEPRGTTLNLICEALDILPDDIYDYGKVEDKGYHLLLHLSVLSYGFIPLGNILIPLALWVSKKEKIIEVNSLGANILNFQILWTSIVFIFFVMVILTQNPFVLFLLGLMILINFLFPIALSIAAYKGRDSYYPNLIKFVS</sequence>
<dbReference type="InterPro" id="IPR019109">
    <property type="entry name" value="MamF_MmsF"/>
</dbReference>
<evidence type="ECO:0000256" key="1">
    <source>
        <dbReference type="ARBA" id="ARBA00004141"/>
    </source>
</evidence>
<evidence type="ECO:0000256" key="6">
    <source>
        <dbReference type="SAM" id="Phobius"/>
    </source>
</evidence>
<dbReference type="RefSeq" id="WP_167961349.1">
    <property type="nucleotide sequence ID" value="NZ_JAATJJ010000001.1"/>
</dbReference>
<comment type="caution">
    <text evidence="8">The sequence shown here is derived from an EMBL/GenBank/DDBJ whole genome shotgun (WGS) entry which is preliminary data.</text>
</comment>
<organism evidence="8 9">
    <name type="scientific">Saonia flava</name>
    <dbReference type="NCBI Taxonomy" id="523696"/>
    <lineage>
        <taxon>Bacteria</taxon>
        <taxon>Pseudomonadati</taxon>
        <taxon>Bacteroidota</taxon>
        <taxon>Flavobacteriia</taxon>
        <taxon>Flavobacteriales</taxon>
        <taxon>Flavobacteriaceae</taxon>
        <taxon>Saonia</taxon>
    </lineage>
</organism>
<dbReference type="SUPFAM" id="SSF47413">
    <property type="entry name" value="lambda repressor-like DNA-binding domains"/>
    <property type="match status" value="1"/>
</dbReference>
<dbReference type="InterPro" id="IPR010982">
    <property type="entry name" value="Lambda_DNA-bd_dom_sf"/>
</dbReference>
<dbReference type="PROSITE" id="PS50943">
    <property type="entry name" value="HTH_CROC1"/>
    <property type="match status" value="1"/>
</dbReference>
<dbReference type="Pfam" id="PF09685">
    <property type="entry name" value="MamF_MmsF"/>
    <property type="match status" value="1"/>
</dbReference>
<keyword evidence="5 6" id="KW-0472">Membrane</keyword>
<dbReference type="Pfam" id="PF01381">
    <property type="entry name" value="HTH_3"/>
    <property type="match status" value="1"/>
</dbReference>
<protein>
    <submittedName>
        <fullName evidence="8">Transcriptional regulator with XRE-family HTH domain</fullName>
    </submittedName>
</protein>
<dbReference type="GO" id="GO:0003700">
    <property type="term" value="F:DNA-binding transcription factor activity"/>
    <property type="evidence" value="ECO:0007669"/>
    <property type="project" value="TreeGrafter"/>
</dbReference>
<keyword evidence="9" id="KW-1185">Reference proteome</keyword>
<dbReference type="AlphaFoldDB" id="A0A846QQW4"/>
<evidence type="ECO:0000256" key="2">
    <source>
        <dbReference type="ARBA" id="ARBA00022692"/>
    </source>
</evidence>
<dbReference type="Gene3D" id="1.10.260.40">
    <property type="entry name" value="lambda repressor-like DNA-binding domains"/>
    <property type="match status" value="1"/>
</dbReference>
<dbReference type="PANTHER" id="PTHR46797:SF1">
    <property type="entry name" value="METHYLPHOSPHONATE SYNTHASE"/>
    <property type="match status" value="1"/>
</dbReference>
<reference evidence="8 9" key="1">
    <citation type="submission" date="2020-03" db="EMBL/GenBank/DDBJ databases">
        <title>Genomic Encyclopedia of Type Strains, Phase IV (KMG-IV): sequencing the most valuable type-strain genomes for metagenomic binning, comparative biology and taxonomic classification.</title>
        <authorList>
            <person name="Goeker M."/>
        </authorList>
    </citation>
    <scope>NUCLEOTIDE SEQUENCE [LARGE SCALE GENOMIC DNA]</scope>
    <source>
        <strain evidence="8 9">DSM 29762</strain>
    </source>
</reference>
<accession>A0A846QQW4</accession>
<comment type="subcellular location">
    <subcellularLocation>
        <location evidence="1">Membrane</location>
        <topology evidence="1">Multi-pass membrane protein</topology>
    </subcellularLocation>
</comment>
<proteinExistence type="predicted"/>
<feature type="transmembrane region" description="Helical" evidence="6">
    <location>
        <begin position="112"/>
        <end position="135"/>
    </location>
</feature>
<dbReference type="Proteomes" id="UP000590442">
    <property type="component" value="Unassembled WGS sequence"/>
</dbReference>
<keyword evidence="2 6" id="KW-0812">Transmembrane</keyword>
<feature type="transmembrane region" description="Helical" evidence="6">
    <location>
        <begin position="75"/>
        <end position="100"/>
    </location>
</feature>
<evidence type="ECO:0000259" key="7">
    <source>
        <dbReference type="PROSITE" id="PS50943"/>
    </source>
</evidence>
<dbReference type="CDD" id="cd00093">
    <property type="entry name" value="HTH_XRE"/>
    <property type="match status" value="1"/>
</dbReference>
<evidence type="ECO:0000256" key="3">
    <source>
        <dbReference type="ARBA" id="ARBA00022989"/>
    </source>
</evidence>